<dbReference type="InterPro" id="IPR029069">
    <property type="entry name" value="HotDog_dom_sf"/>
</dbReference>
<dbReference type="SUPFAM" id="SSF54637">
    <property type="entry name" value="Thioesterase/thiol ester dehydrase-isomerase"/>
    <property type="match status" value="1"/>
</dbReference>
<dbReference type="EMBL" id="JANBPY010000300">
    <property type="protein sequence ID" value="KAJ1967677.1"/>
    <property type="molecule type" value="Genomic_DNA"/>
</dbReference>
<gene>
    <name evidence="1" type="ORF">IWQ62_001712</name>
</gene>
<dbReference type="Pfam" id="PF13279">
    <property type="entry name" value="4HBT_2"/>
    <property type="match status" value="1"/>
</dbReference>
<organism evidence="1 2">
    <name type="scientific">Dispira parvispora</name>
    <dbReference type="NCBI Taxonomy" id="1520584"/>
    <lineage>
        <taxon>Eukaryota</taxon>
        <taxon>Fungi</taxon>
        <taxon>Fungi incertae sedis</taxon>
        <taxon>Zoopagomycota</taxon>
        <taxon>Kickxellomycotina</taxon>
        <taxon>Dimargaritomycetes</taxon>
        <taxon>Dimargaritales</taxon>
        <taxon>Dimargaritaceae</taxon>
        <taxon>Dispira</taxon>
    </lineage>
</organism>
<keyword evidence="2" id="KW-1185">Reference proteome</keyword>
<comment type="caution">
    <text evidence="1">The sequence shown here is derived from an EMBL/GenBank/DDBJ whole genome shotgun (WGS) entry which is preliminary data.</text>
</comment>
<dbReference type="Proteomes" id="UP001150925">
    <property type="component" value="Unassembled WGS sequence"/>
</dbReference>
<name>A0A9W8ARS8_9FUNG</name>
<accession>A0A9W8ARS8</accession>
<proteinExistence type="predicted"/>
<dbReference type="AlphaFoldDB" id="A0A9W8ARS8"/>
<dbReference type="OrthoDB" id="5538558at2759"/>
<reference evidence="1" key="1">
    <citation type="submission" date="2022-07" db="EMBL/GenBank/DDBJ databases">
        <title>Phylogenomic reconstructions and comparative analyses of Kickxellomycotina fungi.</title>
        <authorList>
            <person name="Reynolds N.K."/>
            <person name="Stajich J.E."/>
            <person name="Barry K."/>
            <person name="Grigoriev I.V."/>
            <person name="Crous P."/>
            <person name="Smith M.E."/>
        </authorList>
    </citation>
    <scope>NUCLEOTIDE SEQUENCE</scope>
    <source>
        <strain evidence="1">RSA 1196</strain>
    </source>
</reference>
<evidence type="ECO:0000313" key="2">
    <source>
        <dbReference type="Proteomes" id="UP001150925"/>
    </source>
</evidence>
<evidence type="ECO:0008006" key="3">
    <source>
        <dbReference type="Google" id="ProtNLM"/>
    </source>
</evidence>
<dbReference type="CDD" id="cd00586">
    <property type="entry name" value="4HBT"/>
    <property type="match status" value="1"/>
</dbReference>
<feature type="non-terminal residue" evidence="1">
    <location>
        <position position="185"/>
    </location>
</feature>
<evidence type="ECO:0000313" key="1">
    <source>
        <dbReference type="EMBL" id="KAJ1967677.1"/>
    </source>
</evidence>
<sequence>MSLSFPTRRLPLRAGFLGALCAPYNAHGGWATLPKQVDQVVQTGMQPGVVPRVGNSVFGRLFTASAKTFNDKPAPHTLLDDFARQNWVIQQETFSKLPTEIQDLVRDYPSVVSLPVQWGVQDAFGHLNNVAYFRFAESGRWDCLVRLGQFMDAEKLKDFMYGTGVGPIVKQVSCKYKQVVEYPDT</sequence>
<dbReference type="Gene3D" id="3.10.129.10">
    <property type="entry name" value="Hotdog Thioesterase"/>
    <property type="match status" value="1"/>
</dbReference>
<protein>
    <recommendedName>
        <fullName evidence="3">Thioesterase</fullName>
    </recommendedName>
</protein>